<evidence type="ECO:0000259" key="2">
    <source>
        <dbReference type="Pfam" id="PF20229"/>
    </source>
</evidence>
<gene>
    <name evidence="3" type="ORF">BA062_15730</name>
</gene>
<evidence type="ECO:0000313" key="3">
    <source>
        <dbReference type="EMBL" id="PXY36797.1"/>
    </source>
</evidence>
<evidence type="ECO:0000313" key="4">
    <source>
        <dbReference type="Proteomes" id="UP000247892"/>
    </source>
</evidence>
<feature type="domain" description="ChrB N-terminal" evidence="2">
    <location>
        <begin position="18"/>
        <end position="170"/>
    </location>
</feature>
<name>A0A318LWE2_9PSEU</name>
<protein>
    <recommendedName>
        <fullName evidence="2">ChrB N-terminal domain-containing protein</fullName>
    </recommendedName>
</protein>
<dbReference type="InterPro" id="IPR046858">
    <property type="entry name" value="ChrB_N"/>
</dbReference>
<sequence>MEWLLVSVSTAGAAGTLRVRVWRTLRSLGALYLQQSVCLLPAHDDVARQVRRLADRVRHQGGTARVVRMRFTEPAEEQAVIAELNAARDAEYAEVLERLPALRQELAQERARGRATYAEVEESEADLARFRAWLTKIAARDYFEAPGGQAARDAVDEAAADLAAFEQAALQAEAPDPGSRRGLRAVADS</sequence>
<dbReference type="AlphaFoldDB" id="A0A318LWE2"/>
<feature type="region of interest" description="Disordered" evidence="1">
    <location>
        <begin position="170"/>
        <end position="189"/>
    </location>
</feature>
<keyword evidence="4" id="KW-1185">Reference proteome</keyword>
<proteinExistence type="predicted"/>
<dbReference type="Pfam" id="PF20229">
    <property type="entry name" value="ChrB_N"/>
    <property type="match status" value="1"/>
</dbReference>
<dbReference type="OrthoDB" id="3790780at2"/>
<evidence type="ECO:0000256" key="1">
    <source>
        <dbReference type="SAM" id="MobiDB-lite"/>
    </source>
</evidence>
<dbReference type="Proteomes" id="UP000247892">
    <property type="component" value="Unassembled WGS sequence"/>
</dbReference>
<accession>A0A318LWE2</accession>
<reference evidence="3 4" key="1">
    <citation type="submission" date="2016-07" db="EMBL/GenBank/DDBJ databases">
        <title>Draft genome sequence of Prauserella sp. YIM 121212, isolated from alkaline soil.</title>
        <authorList>
            <person name="Ruckert C."/>
            <person name="Albersmeier A."/>
            <person name="Jiang C.-L."/>
            <person name="Jiang Y."/>
            <person name="Kalinowski J."/>
            <person name="Schneider O."/>
            <person name="Winkler A."/>
            <person name="Zotchev S.B."/>
        </authorList>
    </citation>
    <scope>NUCLEOTIDE SEQUENCE [LARGE SCALE GENOMIC DNA]</scope>
    <source>
        <strain evidence="3 4">YIM 121212</strain>
    </source>
</reference>
<comment type="caution">
    <text evidence="3">The sequence shown here is derived from an EMBL/GenBank/DDBJ whole genome shotgun (WGS) entry which is preliminary data.</text>
</comment>
<dbReference type="EMBL" id="MASU01000005">
    <property type="protein sequence ID" value="PXY36797.1"/>
    <property type="molecule type" value="Genomic_DNA"/>
</dbReference>
<organism evidence="3 4">
    <name type="scientific">Prauserella flavalba</name>
    <dbReference type="NCBI Taxonomy" id="1477506"/>
    <lineage>
        <taxon>Bacteria</taxon>
        <taxon>Bacillati</taxon>
        <taxon>Actinomycetota</taxon>
        <taxon>Actinomycetes</taxon>
        <taxon>Pseudonocardiales</taxon>
        <taxon>Pseudonocardiaceae</taxon>
        <taxon>Prauserella</taxon>
    </lineage>
</organism>